<dbReference type="Gene3D" id="3.40.50.300">
    <property type="entry name" value="P-loop containing nucleotide triphosphate hydrolases"/>
    <property type="match status" value="1"/>
</dbReference>
<dbReference type="InterPro" id="IPR056735">
    <property type="entry name" value="SUS_N"/>
</dbReference>
<dbReference type="InterPro" id="IPR000368">
    <property type="entry name" value="Sucrose_synth_GT-B1"/>
</dbReference>
<dbReference type="GO" id="GO:0005985">
    <property type="term" value="P:sucrose metabolic process"/>
    <property type="evidence" value="ECO:0007669"/>
    <property type="project" value="InterPro"/>
</dbReference>
<evidence type="ECO:0000256" key="3">
    <source>
        <dbReference type="ARBA" id="ARBA00012540"/>
    </source>
</evidence>
<keyword evidence="19" id="KW-1185">Reference proteome</keyword>
<dbReference type="InterPro" id="IPR027417">
    <property type="entry name" value="P-loop_NTPase"/>
</dbReference>
<evidence type="ECO:0000259" key="15">
    <source>
        <dbReference type="Pfam" id="PF23598"/>
    </source>
</evidence>
<feature type="domain" description="Sucrose synthase EPBD" evidence="17">
    <location>
        <begin position="145"/>
        <end position="232"/>
    </location>
</feature>
<dbReference type="PRINTS" id="PR00364">
    <property type="entry name" value="DISEASERSIST"/>
</dbReference>
<evidence type="ECO:0000256" key="6">
    <source>
        <dbReference type="ARBA" id="ARBA00022737"/>
    </source>
</evidence>
<evidence type="ECO:0000313" key="18">
    <source>
        <dbReference type="EMBL" id="KAG1371280.1"/>
    </source>
</evidence>
<dbReference type="Gene3D" id="1.10.8.430">
    <property type="entry name" value="Helical domain of apoptotic protease-activating factors"/>
    <property type="match status" value="1"/>
</dbReference>
<evidence type="ECO:0000256" key="7">
    <source>
        <dbReference type="ARBA" id="ARBA00022821"/>
    </source>
</evidence>
<feature type="domain" description="NB-ARC" evidence="12">
    <location>
        <begin position="916"/>
        <end position="1073"/>
    </location>
</feature>
<dbReference type="GO" id="GO:0043531">
    <property type="term" value="F:ADP binding"/>
    <property type="evidence" value="ECO:0007669"/>
    <property type="project" value="InterPro"/>
</dbReference>
<feature type="domain" description="Disease resistance protein At4g27190-like leucine-rich repeats" evidence="13">
    <location>
        <begin position="1514"/>
        <end position="1640"/>
    </location>
</feature>
<dbReference type="InterPro" id="IPR056736">
    <property type="entry name" value="SUS_EPBD"/>
</dbReference>
<dbReference type="SUPFAM" id="SSF53756">
    <property type="entry name" value="UDP-Glycosyltransferase/glycogen phosphorylase"/>
    <property type="match status" value="1"/>
</dbReference>
<dbReference type="FunFam" id="3.10.450.330:FF:000001">
    <property type="entry name" value="Sucrose synthase"/>
    <property type="match status" value="1"/>
</dbReference>
<dbReference type="SUPFAM" id="SSF52540">
    <property type="entry name" value="P-loop containing nucleoside triphosphate hydrolases"/>
    <property type="match status" value="1"/>
</dbReference>
<evidence type="ECO:0000259" key="14">
    <source>
        <dbReference type="Pfam" id="PF23559"/>
    </source>
</evidence>
<keyword evidence="4" id="KW-0328">Glycosyltransferase</keyword>
<dbReference type="FunFam" id="1.10.8.430:FF:000003">
    <property type="entry name" value="Probable disease resistance protein At5g66910"/>
    <property type="match status" value="1"/>
</dbReference>
<keyword evidence="7" id="KW-0611">Plant defense</keyword>
<comment type="caution">
    <text evidence="18">The sequence shown here is derived from an EMBL/GenBank/DDBJ whole genome shotgun (WGS) entry which is preliminary data.</text>
</comment>
<dbReference type="InterPro" id="IPR032675">
    <property type="entry name" value="LRR_dom_sf"/>
</dbReference>
<gene>
    <name evidence="18" type="ORF">COCNU_16G003740</name>
</gene>
<dbReference type="Gene3D" id="3.40.50.2000">
    <property type="entry name" value="Glycogen Phosphorylase B"/>
    <property type="match status" value="3"/>
</dbReference>
<dbReference type="InterPro" id="IPR057135">
    <property type="entry name" value="At4g27190-like_LRR"/>
</dbReference>
<keyword evidence="5" id="KW-0808">Transferase</keyword>
<dbReference type="Pfam" id="PF23598">
    <property type="entry name" value="LRR_14"/>
    <property type="match status" value="1"/>
</dbReference>
<dbReference type="InterPro" id="IPR002182">
    <property type="entry name" value="NB-ARC"/>
</dbReference>
<dbReference type="FunFam" id="3.40.50.300:FF:001091">
    <property type="entry name" value="Probable disease resistance protein At1g61300"/>
    <property type="match status" value="1"/>
</dbReference>
<dbReference type="Gene3D" id="1.10.10.10">
    <property type="entry name" value="Winged helix-like DNA-binding domain superfamily/Winged helix DNA-binding domain"/>
    <property type="match status" value="1"/>
</dbReference>
<dbReference type="EC" id="2.4.1.13" evidence="3"/>
<evidence type="ECO:0000259" key="10">
    <source>
        <dbReference type="Pfam" id="PF00534"/>
    </source>
</evidence>
<evidence type="ECO:0000256" key="5">
    <source>
        <dbReference type="ARBA" id="ARBA00022679"/>
    </source>
</evidence>
<keyword evidence="6" id="KW-0677">Repeat</keyword>
<dbReference type="Pfam" id="PF00862">
    <property type="entry name" value="GT-B_Sucrose_synth"/>
    <property type="match status" value="2"/>
</dbReference>
<feature type="coiled-coil region" evidence="9">
    <location>
        <begin position="781"/>
        <end position="815"/>
    </location>
</feature>
<dbReference type="Pfam" id="PF00931">
    <property type="entry name" value="NB-ARC"/>
    <property type="match status" value="1"/>
</dbReference>
<accession>A0A8K0IYC5</accession>
<comment type="function">
    <text evidence="1">Sucrose-cleaving enzyme that provides UDP-glucose and fructose for various metabolic pathways.</text>
</comment>
<dbReference type="SUPFAM" id="SSF52058">
    <property type="entry name" value="L domain-like"/>
    <property type="match status" value="1"/>
</dbReference>
<dbReference type="FunFam" id="3.40.50.2000:FF:000006">
    <property type="entry name" value="Sucrose synthase"/>
    <property type="match status" value="1"/>
</dbReference>
<dbReference type="GO" id="GO:0042742">
    <property type="term" value="P:defense response to bacterium"/>
    <property type="evidence" value="ECO:0007669"/>
    <property type="project" value="UniProtKB-ARBA"/>
</dbReference>
<sequence>MRERVEDTLSAYRNDLVFLLSRYMGKGKGILQPHDLLDALATIDDHGRHHLSEGPFFEVLKSAQEAIVLPPFVAIAVRPRPGVWEYVRVNVYELSVEQLSISEYLQFKEELVDERSYNDHFVLELDFEPFNASFPRPNRSSSIGNGVQFLNRHLSSIMFRNKESLEPLLDFLRAHRFKGHVLMLNDRIQSVSRLQSVLAKAEEHLSKLSPATPFSEFAHVFQEMGLEKGWGDTAERVVEMIHLLLDILQAPDPSTLEKFLGRIPMVFNVVILSPHGYFGQANVLGLPDTGGQIVYILDQVRALENEMILRMKKQGLDVDPRILIDAASEIAAELHGTPDLIIGNYSDGNLVASLLSYKLGITQCNIAHALEKTKYPDSDIYWKKYDDKYHFSCQFTADLIAMNNADFIITSTYQEIAGSKNTVGQYESHTAFTLPGLYRVVHGVDVFDPKFNIVSPGADMCIYFPYSEKERRLTSLHGSIEKLLYDPEQNDEHIGWLDDRSKPIIFSMARLDRVKNITGLVECFAKNTKLRELANLVVVAGYNDVKRSSDREEIQEIEKMHQLIEAYNLFGQFRWISAQTNRARNGELYRYIADTGGAFVQPAFYEAFGLTVVEAMTCGLPTFATCHGGPAEIIEHGISGFHIDPYHLDQAGAIMADFFERCKKDSGCWKQISDGGLRRIHERYTWKIYSERLMTLAGVYGFWKYVSKLERRETRRYLEMFYILKFRDLSVIQMMWIILMNCSILLLAALSSPLAMAIEVPFINYLLPCCLNPTKQQLGYLLKLKKNVQDLSEAMSRLEAKLAAIRRKVAEGEKNQEACTDEVADWVPKVIDVEQRVKKILKKYDQHLCLLNIWSSYRIGKRAFKMRAKVEKLIEQGSFQALTAKPPSGGCQEMPCPTPVLGMDSYLQQALSYIGDDGVGIVGICGMGGVGKTTLLRKINNTFLPGGGRNNEFDYVIWAVASKDLSLQRLQERIFERLDLKVPDSAESYSQIIFNFLRNRSFLLLLDDLWTGVNLDEVGIPEPGGAAGGIKRKLVLTTRFVSVCGRMRASRTMIRIEGLGWEDAWRLFQEKAGASIISSDPRIPPLARQVAEECDGLPLALTIVGRAMSIKTDARDWKFAVDSLRRSRILELPGAQGDNKKLLNILKLSYEYLPSEEIRRCFLLCSLWPEDYSIDRGELIQCWMGIGVIGGSDDFEFRFNKYHSFISSLKEACLLEPGLNKEREVKMHDIMRDLALEIANEESEGMWIVRAGVGLEAAPQNMEQAKVISLMWNDIQALPHPLPEFPNLSTLVLQGNHDLHVIPANIHQSLIALMYLDLSYTAVQEIPSAISEIRKLQYLNLSCTRIRSLPMELKYLVNLKHLLLRHTHCLSVIPSGCLAELEELDLYGSHYAEWQVMEGEGDRGASFEELEKNQNLKSLGITIKTVPTLAKLLQLSHVSTRRLCTKRLPCHNLATPVQLTPQIIPQHICESLEEFMISGLRGSRQLSLENPDGRRWCLGNLEILDIIDLRDLEAIIWKGAAAQEFLPNVRSLIIFRCDKLKNASWILHLPRLEFVDFSYCEELTHIIDDLEGGQGETNLAEESVRTFPRLNKFVLGSLPNLRSIAGHPLAFPSLEYIQVNHCDKLKKLPFQTQITDSLREIRGSKNWWEGLEWDSDGINSSLQSYFRILK</sequence>
<evidence type="ECO:0000256" key="8">
    <source>
        <dbReference type="ARBA" id="ARBA00049030"/>
    </source>
</evidence>
<feature type="domain" description="Disease resistance protein winged helix" evidence="14">
    <location>
        <begin position="1167"/>
        <end position="1235"/>
    </location>
</feature>
<dbReference type="PANTHER" id="PTHR45839:SF13">
    <property type="entry name" value="SUCROSE SYNTHASE 3"/>
    <property type="match status" value="1"/>
</dbReference>
<dbReference type="Gene3D" id="3.10.450.330">
    <property type="match status" value="1"/>
</dbReference>
<name>A0A8K0IYC5_COCNU</name>
<evidence type="ECO:0000256" key="4">
    <source>
        <dbReference type="ARBA" id="ARBA00022676"/>
    </source>
</evidence>
<feature type="domain" description="Sucrose synthase first GT-B" evidence="11">
    <location>
        <begin position="255"/>
        <end position="324"/>
    </location>
</feature>
<dbReference type="InterPro" id="IPR012820">
    <property type="entry name" value="Sucrose_synthase_pln/cyn"/>
</dbReference>
<dbReference type="Pfam" id="PF23559">
    <property type="entry name" value="WHD_DRP"/>
    <property type="match status" value="1"/>
</dbReference>
<reference evidence="18" key="1">
    <citation type="journal article" date="2017" name="Gigascience">
        <title>The genome draft of coconut (Cocos nucifera).</title>
        <authorList>
            <person name="Xiao Y."/>
            <person name="Xu P."/>
            <person name="Fan H."/>
            <person name="Baudouin L."/>
            <person name="Xia W."/>
            <person name="Bocs S."/>
            <person name="Xu J."/>
            <person name="Li Q."/>
            <person name="Guo A."/>
            <person name="Zhou L."/>
            <person name="Li J."/>
            <person name="Wu Y."/>
            <person name="Ma Z."/>
            <person name="Armero A."/>
            <person name="Issali A.E."/>
            <person name="Liu N."/>
            <person name="Peng M."/>
            <person name="Yang Y."/>
        </authorList>
    </citation>
    <scope>NUCLEOTIDE SEQUENCE</scope>
    <source>
        <tissue evidence="18">Spear leaf of Hainan Tall coconut</tissue>
    </source>
</reference>
<comment type="similarity">
    <text evidence="2">Belongs to the glycosyltransferase 1 family. Plant sucrose synthase subfamily.</text>
</comment>
<evidence type="ECO:0000259" key="11">
    <source>
        <dbReference type="Pfam" id="PF00862"/>
    </source>
</evidence>
<evidence type="ECO:0000256" key="1">
    <source>
        <dbReference type="ARBA" id="ARBA00002595"/>
    </source>
</evidence>
<proteinExistence type="inferred from homology"/>
<dbReference type="Gene3D" id="3.80.10.10">
    <property type="entry name" value="Ribonuclease Inhibitor"/>
    <property type="match status" value="2"/>
</dbReference>
<dbReference type="InterPro" id="IPR036388">
    <property type="entry name" value="WH-like_DNA-bd_sf"/>
</dbReference>
<dbReference type="OrthoDB" id="764494at2759"/>
<feature type="domain" description="Disease resistance R13L4/SHOC-2-like LRR" evidence="15">
    <location>
        <begin position="1271"/>
        <end position="1425"/>
    </location>
</feature>
<organism evidence="18 19">
    <name type="scientific">Cocos nucifera</name>
    <name type="common">Coconut palm</name>
    <dbReference type="NCBI Taxonomy" id="13894"/>
    <lineage>
        <taxon>Eukaryota</taxon>
        <taxon>Viridiplantae</taxon>
        <taxon>Streptophyta</taxon>
        <taxon>Embryophyta</taxon>
        <taxon>Tracheophyta</taxon>
        <taxon>Spermatophyta</taxon>
        <taxon>Magnoliopsida</taxon>
        <taxon>Liliopsida</taxon>
        <taxon>Arecaceae</taxon>
        <taxon>Arecoideae</taxon>
        <taxon>Cocoseae</taxon>
        <taxon>Attaleinae</taxon>
        <taxon>Cocos</taxon>
    </lineage>
</organism>
<dbReference type="FunFam" id="1.20.120.1230:FF:000001">
    <property type="entry name" value="Sucrose synthase"/>
    <property type="match status" value="1"/>
</dbReference>
<evidence type="ECO:0000256" key="9">
    <source>
        <dbReference type="SAM" id="Coils"/>
    </source>
</evidence>
<evidence type="ECO:0000259" key="13">
    <source>
        <dbReference type="Pfam" id="PF23247"/>
    </source>
</evidence>
<dbReference type="InterPro" id="IPR058922">
    <property type="entry name" value="WHD_DRP"/>
</dbReference>
<feature type="domain" description="Sucrose synthase first GT-B" evidence="11">
    <location>
        <begin position="325"/>
        <end position="485"/>
    </location>
</feature>
<comment type="catalytic activity">
    <reaction evidence="8">
        <text>an NDP-alpha-D-glucose + D-fructose = a ribonucleoside 5'-diphosphate + sucrose + H(+)</text>
        <dbReference type="Rhea" id="RHEA:16241"/>
        <dbReference type="ChEBI" id="CHEBI:15378"/>
        <dbReference type="ChEBI" id="CHEBI:17992"/>
        <dbReference type="ChEBI" id="CHEBI:37721"/>
        <dbReference type="ChEBI" id="CHEBI:57930"/>
        <dbReference type="ChEBI" id="CHEBI:76533"/>
        <dbReference type="EC" id="2.4.1.13"/>
    </reaction>
</comment>
<dbReference type="Gene3D" id="1.20.120.1230">
    <property type="match status" value="1"/>
</dbReference>
<feature type="domain" description="Sucrose synthase N-terminal" evidence="16">
    <location>
        <begin position="1"/>
        <end position="109"/>
    </location>
</feature>
<evidence type="ECO:0000313" key="19">
    <source>
        <dbReference type="Proteomes" id="UP000797356"/>
    </source>
</evidence>
<dbReference type="FunFam" id="1.10.10.10:FF:000322">
    <property type="entry name" value="Probable disease resistance protein At1g63360"/>
    <property type="match status" value="1"/>
</dbReference>
<dbReference type="Pfam" id="PF24862">
    <property type="entry name" value="SUS_EPBD"/>
    <property type="match status" value="1"/>
</dbReference>
<dbReference type="GO" id="GO:0016157">
    <property type="term" value="F:sucrose synthase activity"/>
    <property type="evidence" value="ECO:0007669"/>
    <property type="project" value="UniProtKB-EC"/>
</dbReference>
<evidence type="ECO:0000259" key="12">
    <source>
        <dbReference type="Pfam" id="PF00931"/>
    </source>
</evidence>
<keyword evidence="9" id="KW-0175">Coiled coil</keyword>
<dbReference type="PANTHER" id="PTHR45839">
    <property type="match status" value="1"/>
</dbReference>
<dbReference type="Proteomes" id="UP000797356">
    <property type="component" value="Chromosome 16"/>
</dbReference>
<reference evidence="18" key="2">
    <citation type="submission" date="2019-07" db="EMBL/GenBank/DDBJ databases">
        <authorList>
            <person name="Yang Y."/>
            <person name="Bocs S."/>
            <person name="Baudouin L."/>
        </authorList>
    </citation>
    <scope>NUCLEOTIDE SEQUENCE</scope>
    <source>
        <tissue evidence="18">Spear leaf of Hainan Tall coconut</tissue>
    </source>
</reference>
<dbReference type="InterPro" id="IPR042197">
    <property type="entry name" value="Apaf_helical"/>
</dbReference>
<dbReference type="InterPro" id="IPR001296">
    <property type="entry name" value="Glyco_trans_1"/>
</dbReference>
<evidence type="ECO:0000259" key="16">
    <source>
        <dbReference type="Pfam" id="PF24861"/>
    </source>
</evidence>
<dbReference type="Pfam" id="PF23247">
    <property type="entry name" value="LRR_RPS2"/>
    <property type="match status" value="1"/>
</dbReference>
<evidence type="ECO:0000256" key="2">
    <source>
        <dbReference type="ARBA" id="ARBA00005894"/>
    </source>
</evidence>
<protein>
    <recommendedName>
        <fullName evidence="3">sucrose synthase</fullName>
        <ecNumber evidence="3">2.4.1.13</ecNumber>
    </recommendedName>
</protein>
<dbReference type="Pfam" id="PF24861">
    <property type="entry name" value="SUS_N"/>
    <property type="match status" value="1"/>
</dbReference>
<feature type="domain" description="Glycosyl transferase family 1" evidence="10">
    <location>
        <begin position="499"/>
        <end position="658"/>
    </location>
</feature>
<dbReference type="GO" id="GO:0009626">
    <property type="term" value="P:plant-type hypersensitive response"/>
    <property type="evidence" value="ECO:0007669"/>
    <property type="project" value="UniProtKB-ARBA"/>
</dbReference>
<dbReference type="GO" id="GO:0002758">
    <property type="term" value="P:innate immune response-activating signaling pathway"/>
    <property type="evidence" value="ECO:0007669"/>
    <property type="project" value="UniProtKB-ARBA"/>
</dbReference>
<dbReference type="EMBL" id="CM017887">
    <property type="protein sequence ID" value="KAG1371280.1"/>
    <property type="molecule type" value="Genomic_DNA"/>
</dbReference>
<dbReference type="Pfam" id="PF00534">
    <property type="entry name" value="Glycos_transf_1"/>
    <property type="match status" value="1"/>
</dbReference>
<dbReference type="InterPro" id="IPR055414">
    <property type="entry name" value="LRR_R13L4/SHOC2-like"/>
</dbReference>
<evidence type="ECO:0000259" key="17">
    <source>
        <dbReference type="Pfam" id="PF24862"/>
    </source>
</evidence>